<dbReference type="KEGG" id="dosa:Os09g0268600"/>
<gene>
    <name evidence="10" type="ordered locus">Os09g0268600</name>
</gene>
<feature type="compositionally biased region" description="Polar residues" evidence="8">
    <location>
        <begin position="346"/>
        <end position="359"/>
    </location>
</feature>
<feature type="region of interest" description="Disordered" evidence="8">
    <location>
        <begin position="250"/>
        <end position="290"/>
    </location>
</feature>
<feature type="compositionally biased region" description="Basic and acidic residues" evidence="8">
    <location>
        <begin position="329"/>
        <end position="345"/>
    </location>
</feature>
<dbReference type="InterPro" id="IPR007527">
    <property type="entry name" value="Znf_SWIM"/>
</dbReference>
<keyword evidence="3 7" id="KW-0863">Zinc-finger</keyword>
<reference evidence="10 11" key="1">
    <citation type="journal article" date="2005" name="Nature">
        <title>The map-based sequence of the rice genome.</title>
        <authorList>
            <consortium name="International rice genome sequencing project (IRGSP)"/>
            <person name="Matsumoto T."/>
            <person name="Wu J."/>
            <person name="Kanamori H."/>
            <person name="Katayose Y."/>
            <person name="Fujisawa M."/>
            <person name="Namiki N."/>
            <person name="Mizuno H."/>
            <person name="Yamamoto K."/>
            <person name="Antonio B.A."/>
            <person name="Baba T."/>
            <person name="Sakata K."/>
            <person name="Nagamura Y."/>
            <person name="Aoki H."/>
            <person name="Arikawa K."/>
            <person name="Arita K."/>
            <person name="Bito T."/>
            <person name="Chiden Y."/>
            <person name="Fujitsuka N."/>
            <person name="Fukunaka R."/>
            <person name="Hamada M."/>
            <person name="Harada C."/>
            <person name="Hayashi A."/>
            <person name="Hijishita S."/>
            <person name="Honda M."/>
            <person name="Hosokawa S."/>
            <person name="Ichikawa Y."/>
            <person name="Idonuma A."/>
            <person name="Iijima M."/>
            <person name="Ikeda M."/>
            <person name="Ikeno M."/>
            <person name="Ito K."/>
            <person name="Ito S."/>
            <person name="Ito T."/>
            <person name="Ito Y."/>
            <person name="Ito Y."/>
            <person name="Iwabuchi A."/>
            <person name="Kamiya K."/>
            <person name="Karasawa W."/>
            <person name="Kurita K."/>
            <person name="Katagiri S."/>
            <person name="Kikuta A."/>
            <person name="Kobayashi H."/>
            <person name="Kobayashi N."/>
            <person name="Machita K."/>
            <person name="Maehara T."/>
            <person name="Masukawa M."/>
            <person name="Mizubayashi T."/>
            <person name="Mukai Y."/>
            <person name="Nagasaki H."/>
            <person name="Nagata Y."/>
            <person name="Naito S."/>
            <person name="Nakashima M."/>
            <person name="Nakama Y."/>
            <person name="Nakamichi Y."/>
            <person name="Nakamura M."/>
            <person name="Meguro A."/>
            <person name="Negishi M."/>
            <person name="Ohta I."/>
            <person name="Ohta T."/>
            <person name="Okamoto M."/>
            <person name="Ono N."/>
            <person name="Saji S."/>
            <person name="Sakaguchi M."/>
            <person name="Sakai K."/>
            <person name="Shibata M."/>
            <person name="Shimokawa T."/>
            <person name="Song J."/>
            <person name="Takazaki Y."/>
            <person name="Terasawa K."/>
            <person name="Tsugane M."/>
            <person name="Tsuji K."/>
            <person name="Ueda S."/>
            <person name="Waki K."/>
            <person name="Yamagata H."/>
            <person name="Yamamoto M."/>
            <person name="Yamamoto S."/>
            <person name="Yamane H."/>
            <person name="Yoshiki S."/>
            <person name="Yoshihara R."/>
            <person name="Yukawa K."/>
            <person name="Zhong H."/>
            <person name="Yano M."/>
            <person name="Yuan Q."/>
            <person name="Ouyang S."/>
            <person name="Liu J."/>
            <person name="Jones K.M."/>
            <person name="Gansberger K."/>
            <person name="Moffat K."/>
            <person name="Hill J."/>
            <person name="Bera J."/>
            <person name="Fadrosh D."/>
            <person name="Jin S."/>
            <person name="Johri S."/>
            <person name="Kim M."/>
            <person name="Overton L."/>
            <person name="Reardon M."/>
            <person name="Tsitrin T."/>
            <person name="Vuong H."/>
            <person name="Weaver B."/>
            <person name="Ciecko A."/>
            <person name="Tallon L."/>
            <person name="Jackson J."/>
            <person name="Pai G."/>
            <person name="Aken S.V."/>
            <person name="Utterback T."/>
            <person name="Reidmuller S."/>
            <person name="Feldblyum T."/>
            <person name="Hsiao J."/>
            <person name="Zismann V."/>
            <person name="Iobst S."/>
            <person name="de Vazeille A.R."/>
            <person name="Buell C.R."/>
            <person name="Ying K."/>
            <person name="Li Y."/>
            <person name="Lu T."/>
            <person name="Huang Y."/>
            <person name="Zhao Q."/>
            <person name="Feng Q."/>
            <person name="Zhang L."/>
            <person name="Zhu J."/>
            <person name="Weng Q."/>
            <person name="Mu J."/>
            <person name="Lu Y."/>
            <person name="Fan D."/>
            <person name="Liu Y."/>
            <person name="Guan J."/>
            <person name="Zhang Y."/>
            <person name="Yu S."/>
            <person name="Liu X."/>
            <person name="Zhang Y."/>
            <person name="Hong G."/>
            <person name="Han B."/>
            <person name="Choisne N."/>
            <person name="Demange N."/>
            <person name="Orjeda G."/>
            <person name="Samain S."/>
            <person name="Cattolico L."/>
            <person name="Pelletier E."/>
            <person name="Couloux A."/>
            <person name="Segurens B."/>
            <person name="Wincker P."/>
            <person name="D'Hont A."/>
            <person name="Scarpelli C."/>
            <person name="Weissenbach J."/>
            <person name="Salanoubat M."/>
            <person name="Quetier F."/>
            <person name="Yu Y."/>
            <person name="Kim H.R."/>
            <person name="Rambo T."/>
            <person name="Currie J."/>
            <person name="Collura K."/>
            <person name="Luo M."/>
            <person name="Yang T."/>
            <person name="Ammiraju J.S.S."/>
            <person name="Engler F."/>
            <person name="Soderlund C."/>
            <person name="Wing R.A."/>
            <person name="Palmer L.E."/>
            <person name="de la Bastide M."/>
            <person name="Spiegel L."/>
            <person name="Nascimento L."/>
            <person name="Zutavern T."/>
            <person name="O'Shaughnessy A."/>
            <person name="Dike S."/>
            <person name="Dedhia N."/>
            <person name="Preston R."/>
            <person name="Balija V."/>
            <person name="McCombie W.R."/>
            <person name="Chow T."/>
            <person name="Chen H."/>
            <person name="Chung M."/>
            <person name="Chen C."/>
            <person name="Shaw J."/>
            <person name="Wu H."/>
            <person name="Hsiao K."/>
            <person name="Chao Y."/>
            <person name="Chu M."/>
            <person name="Cheng C."/>
            <person name="Hour A."/>
            <person name="Lee P."/>
            <person name="Lin S."/>
            <person name="Lin Y."/>
            <person name="Liou J."/>
            <person name="Liu S."/>
            <person name="Hsing Y."/>
            <person name="Raghuvanshi S."/>
            <person name="Mohanty A."/>
            <person name="Bharti A.K."/>
            <person name="Gaur A."/>
            <person name="Gupta V."/>
            <person name="Kumar D."/>
            <person name="Ravi V."/>
            <person name="Vij S."/>
            <person name="Kapur A."/>
            <person name="Khurana P."/>
            <person name="Khurana P."/>
            <person name="Khurana J.P."/>
            <person name="Tyagi A.K."/>
            <person name="Gaikwad K."/>
            <person name="Singh A."/>
            <person name="Dalal V."/>
            <person name="Srivastava S."/>
            <person name="Dixit A."/>
            <person name="Pal A.K."/>
            <person name="Ghazi I.A."/>
            <person name="Yadav M."/>
            <person name="Pandit A."/>
            <person name="Bhargava A."/>
            <person name="Sureshbabu K."/>
            <person name="Batra K."/>
            <person name="Sharma T.R."/>
            <person name="Mohapatra T."/>
            <person name="Singh N.K."/>
            <person name="Messing J."/>
            <person name="Nelson A.B."/>
            <person name="Fuks G."/>
            <person name="Kavchok S."/>
            <person name="Keizer G."/>
            <person name="Linton E."/>
            <person name="Llaca V."/>
            <person name="Song R."/>
            <person name="Tanyolac B."/>
            <person name="Young S."/>
            <person name="Ho-Il K."/>
            <person name="Hahn J.H."/>
            <person name="Sangsakoo G."/>
            <person name="Vanavichit A."/>
            <person name="de Mattos Luiz.A.T."/>
            <person name="Zimmer P.D."/>
            <person name="Malone G."/>
            <person name="Dellagostin O."/>
            <person name="de Oliveira A.C."/>
            <person name="Bevan M."/>
            <person name="Bancroft I."/>
            <person name="Minx P."/>
            <person name="Cordum H."/>
            <person name="Wilson R."/>
            <person name="Cheng Z."/>
            <person name="Jin W."/>
            <person name="Jiang J."/>
            <person name="Leong S.A."/>
            <person name="Iwama H."/>
            <person name="Gojobori T."/>
            <person name="Itoh T."/>
            <person name="Niimura Y."/>
            <person name="Fujii Y."/>
            <person name="Habara T."/>
            <person name="Sakai H."/>
            <person name="Sato Y."/>
            <person name="Wilson G."/>
            <person name="Kumar K."/>
            <person name="McCouch S."/>
            <person name="Juretic N."/>
            <person name="Hoen D."/>
            <person name="Wright S."/>
            <person name="Bruskiewich R."/>
            <person name="Bureau T."/>
            <person name="Miyao A."/>
            <person name="Hirochika H."/>
            <person name="Nishikawa T."/>
            <person name="Kadowaki K."/>
            <person name="Sugiura M."/>
            <person name="Burr B."/>
            <person name="Sasaki T."/>
        </authorList>
    </citation>
    <scope>NUCLEOTIDE SEQUENCE [LARGE SCALE GENOMIC DNA]</scope>
    <source>
        <strain evidence="11">cv. Nipponbare</strain>
    </source>
</reference>
<evidence type="ECO:0000256" key="4">
    <source>
        <dbReference type="ARBA" id="ARBA00022833"/>
    </source>
</evidence>
<dbReference type="OMA" id="TNCEGMY"/>
<dbReference type="InterPro" id="IPR001207">
    <property type="entry name" value="Transposase_mutator"/>
</dbReference>
<evidence type="ECO:0000256" key="6">
    <source>
        <dbReference type="ARBA" id="ARBA00023172"/>
    </source>
</evidence>
<feature type="region of interest" description="Disordered" evidence="8">
    <location>
        <begin position="329"/>
        <end position="399"/>
    </location>
</feature>
<dbReference type="Gramene" id="Os09t0268600-01">
    <property type="protein sequence ID" value="Os09t0268600-01"/>
    <property type="gene ID" value="Os09g0268600"/>
</dbReference>
<dbReference type="InterPro" id="IPR006564">
    <property type="entry name" value="Znf_PMZ"/>
</dbReference>
<keyword evidence="1" id="KW-0815">Transposition</keyword>
<dbReference type="AlphaFoldDB" id="A0A0P0XJU0"/>
<dbReference type="GO" id="GO:0004803">
    <property type="term" value="F:transposase activity"/>
    <property type="evidence" value="ECO:0007669"/>
    <property type="project" value="InterPro"/>
</dbReference>
<keyword evidence="4" id="KW-0862">Zinc</keyword>
<proteinExistence type="predicted"/>
<evidence type="ECO:0000256" key="8">
    <source>
        <dbReference type="SAM" id="MobiDB-lite"/>
    </source>
</evidence>
<evidence type="ECO:0000256" key="5">
    <source>
        <dbReference type="ARBA" id="ARBA00023125"/>
    </source>
</evidence>
<keyword evidence="6" id="KW-0233">DNA recombination</keyword>
<accession>A0A0P0XJU0</accession>
<evidence type="ECO:0000256" key="3">
    <source>
        <dbReference type="ARBA" id="ARBA00022771"/>
    </source>
</evidence>
<dbReference type="GO" id="GO:0003677">
    <property type="term" value="F:DNA binding"/>
    <property type="evidence" value="ECO:0007669"/>
    <property type="project" value="UniProtKB-KW"/>
</dbReference>
<dbReference type="PANTHER" id="PTHR31973:SF187">
    <property type="entry name" value="MUTATOR TRANSPOSASE MUDRA PROTEIN"/>
    <property type="match status" value="1"/>
</dbReference>
<evidence type="ECO:0000256" key="1">
    <source>
        <dbReference type="ARBA" id="ARBA00022578"/>
    </source>
</evidence>
<dbReference type="PROSITE" id="PS50966">
    <property type="entry name" value="ZF_SWIM"/>
    <property type="match status" value="1"/>
</dbReference>
<dbReference type="OrthoDB" id="689817at2759"/>
<sequence>MEDGQYRQKGLMNAVARVFPDCEHRYCKRHLLANMATAGYRGEKYKSFVDSAVYAYTEYDYNRAMDALKAFNAKAWKWLNYLGKEHFSRHAFSSRSRTDLVVNNLSEVFNNYIIELRDKPIVTMLDKIRQKLMVRANQKRDGGQQAMWEITPVVVGKLEVEKKYARYCNAYQSGVGLWEILGSERQYEVNLFSRTCGCNKWQLTGIPCKHAVTAIFAAKERPEDYVDEHFRKEAYLRAYAPVIYPVPGEHDWTTTDSPDIDPPKFTKQPGRPKKSRRRGQDEAPKVTGRARMTTTTCTNCEGMYHNYTTCKKKLRPDLQIRLDALKAKRSHEPENQAQRSHEPSSQDHINNHQPSSYQPINEGGTSRGRKLDSRRGCAIGSTMKENARGTTDRGRENARETIVRGRGNARGTIVKGRGNARGTTVRGRGLGHTSLNQWIP</sequence>
<evidence type="ECO:0000259" key="9">
    <source>
        <dbReference type="PROSITE" id="PS50966"/>
    </source>
</evidence>
<evidence type="ECO:0000256" key="2">
    <source>
        <dbReference type="ARBA" id="ARBA00022723"/>
    </source>
</evidence>
<evidence type="ECO:0000256" key="7">
    <source>
        <dbReference type="PROSITE-ProRule" id="PRU00325"/>
    </source>
</evidence>
<feature type="region of interest" description="Disordered" evidence="8">
    <location>
        <begin position="411"/>
        <end position="440"/>
    </location>
</feature>
<dbReference type="Proteomes" id="UP000000763">
    <property type="component" value="Chromosome 9"/>
</dbReference>
<dbReference type="EMBL" id="AP008215">
    <property type="protein sequence ID" value="BAF24640.1"/>
    <property type="molecule type" value="Genomic_DNA"/>
</dbReference>
<feature type="compositionally biased region" description="Basic and acidic residues" evidence="8">
    <location>
        <begin position="385"/>
        <end position="399"/>
    </location>
</feature>
<feature type="domain" description="SWIM-type" evidence="9">
    <location>
        <begin position="187"/>
        <end position="219"/>
    </location>
</feature>
<dbReference type="Pfam" id="PF00872">
    <property type="entry name" value="Transposase_mut"/>
    <property type="match status" value="1"/>
</dbReference>
<evidence type="ECO:0000313" key="11">
    <source>
        <dbReference type="Proteomes" id="UP000000763"/>
    </source>
</evidence>
<dbReference type="PANTHER" id="PTHR31973">
    <property type="entry name" value="POLYPROTEIN, PUTATIVE-RELATED"/>
    <property type="match status" value="1"/>
</dbReference>
<keyword evidence="5" id="KW-0238">DNA-binding</keyword>
<reference evidence="11" key="2">
    <citation type="journal article" date="2008" name="Nucleic Acids Res.">
        <title>The rice annotation project database (RAP-DB): 2008 update.</title>
        <authorList>
            <consortium name="The rice annotation project (RAP)"/>
        </authorList>
    </citation>
    <scope>GENOME REANNOTATION</scope>
    <source>
        <strain evidence="11">cv. Nipponbare</strain>
    </source>
</reference>
<dbReference type="GO" id="GO:0008270">
    <property type="term" value="F:zinc ion binding"/>
    <property type="evidence" value="ECO:0007669"/>
    <property type="project" value="UniProtKB-KW"/>
</dbReference>
<organism evidence="10 11">
    <name type="scientific">Oryza sativa subsp. japonica</name>
    <name type="common">Rice</name>
    <dbReference type="NCBI Taxonomy" id="39947"/>
    <lineage>
        <taxon>Eukaryota</taxon>
        <taxon>Viridiplantae</taxon>
        <taxon>Streptophyta</taxon>
        <taxon>Embryophyta</taxon>
        <taxon>Tracheophyta</taxon>
        <taxon>Spermatophyta</taxon>
        <taxon>Magnoliopsida</taxon>
        <taxon>Liliopsida</taxon>
        <taxon>Poales</taxon>
        <taxon>Poaceae</taxon>
        <taxon>BOP clade</taxon>
        <taxon>Oryzoideae</taxon>
        <taxon>Oryzeae</taxon>
        <taxon>Oryzinae</taxon>
        <taxon>Oryza</taxon>
        <taxon>Oryza sativa</taxon>
    </lineage>
</organism>
<keyword evidence="2" id="KW-0479">Metal-binding</keyword>
<dbReference type="Pfam" id="PF04434">
    <property type="entry name" value="SWIM"/>
    <property type="match status" value="1"/>
</dbReference>
<dbReference type="GO" id="GO:0006313">
    <property type="term" value="P:DNA transposition"/>
    <property type="evidence" value="ECO:0007669"/>
    <property type="project" value="InterPro"/>
</dbReference>
<dbReference type="SMART" id="SM00575">
    <property type="entry name" value="ZnF_PMZ"/>
    <property type="match status" value="1"/>
</dbReference>
<evidence type="ECO:0000313" key="10">
    <source>
        <dbReference type="EMBL" id="BAF24640.1"/>
    </source>
</evidence>
<name>A0A0P0XJU0_ORYSJ</name>
<protein>
    <submittedName>
        <fullName evidence="10">Os09g0268600 protein</fullName>
    </submittedName>
</protein>